<dbReference type="InterPro" id="IPR039421">
    <property type="entry name" value="Type_1_exporter"/>
</dbReference>
<dbReference type="CDD" id="cd02419">
    <property type="entry name" value="Peptidase_C39C"/>
    <property type="match status" value="1"/>
</dbReference>
<feature type="domain" description="ABC transmembrane type-1" evidence="12">
    <location>
        <begin position="622"/>
        <end position="901"/>
    </location>
</feature>
<keyword evidence="2" id="KW-0813">Transport</keyword>
<dbReference type="Pfam" id="PF03412">
    <property type="entry name" value="Peptidase_C39"/>
    <property type="match status" value="1"/>
</dbReference>
<dbReference type="PROSITE" id="PS50990">
    <property type="entry name" value="PEPTIDASE_C39"/>
    <property type="match status" value="1"/>
</dbReference>
<feature type="transmembrane region" description="Helical" evidence="10">
    <location>
        <begin position="729"/>
        <end position="751"/>
    </location>
</feature>
<dbReference type="InterPro" id="IPR033838">
    <property type="entry name" value="CvaB_peptidase"/>
</dbReference>
<feature type="coiled-coil region" evidence="9">
    <location>
        <begin position="154"/>
        <end position="248"/>
    </location>
</feature>
<keyword evidence="4 10" id="KW-0812">Transmembrane</keyword>
<evidence type="ECO:0000256" key="7">
    <source>
        <dbReference type="ARBA" id="ARBA00022989"/>
    </source>
</evidence>
<comment type="subcellular location">
    <subcellularLocation>
        <location evidence="1">Cell membrane</location>
        <topology evidence="1">Multi-pass membrane protein</topology>
    </subcellularLocation>
</comment>
<dbReference type="InterPro" id="IPR036640">
    <property type="entry name" value="ABC1_TM_sf"/>
</dbReference>
<keyword evidence="7 10" id="KW-1133">Transmembrane helix</keyword>
<evidence type="ECO:0000256" key="4">
    <source>
        <dbReference type="ARBA" id="ARBA00022692"/>
    </source>
</evidence>
<dbReference type="Pfam" id="PF26002">
    <property type="entry name" value="Beta-barrel_AprE"/>
    <property type="match status" value="1"/>
</dbReference>
<dbReference type="GO" id="GO:0034040">
    <property type="term" value="F:ATPase-coupled lipid transmembrane transporter activity"/>
    <property type="evidence" value="ECO:0007669"/>
    <property type="project" value="TreeGrafter"/>
</dbReference>
<feature type="transmembrane region" description="Helical" evidence="10">
    <location>
        <begin position="757"/>
        <end position="776"/>
    </location>
</feature>
<feature type="domain" description="Peptidase C39" evidence="13">
    <location>
        <begin position="469"/>
        <end position="588"/>
    </location>
</feature>
<dbReference type="SUPFAM" id="SSF52540">
    <property type="entry name" value="P-loop containing nucleoside triphosphate hydrolases"/>
    <property type="match status" value="1"/>
</dbReference>
<dbReference type="EMBL" id="LIAE01010084">
    <property type="protein sequence ID" value="PAV66586.1"/>
    <property type="molecule type" value="Genomic_DNA"/>
</dbReference>
<evidence type="ECO:0000256" key="6">
    <source>
        <dbReference type="ARBA" id="ARBA00022840"/>
    </source>
</evidence>
<dbReference type="CDD" id="cd18567">
    <property type="entry name" value="ABC_6TM_CvaB_RaxB_like"/>
    <property type="match status" value="1"/>
</dbReference>
<dbReference type="Proteomes" id="UP000218231">
    <property type="component" value="Unassembled WGS sequence"/>
</dbReference>
<dbReference type="STRING" id="2018661.A0A2A2JXU2"/>
<dbReference type="Pfam" id="PF00005">
    <property type="entry name" value="ABC_tran"/>
    <property type="match status" value="1"/>
</dbReference>
<dbReference type="SUPFAM" id="SSF90123">
    <property type="entry name" value="ABC transporter transmembrane region"/>
    <property type="match status" value="1"/>
</dbReference>
<dbReference type="PANTHER" id="PTHR24221:SF606">
    <property type="entry name" value="COLICIN V SECRETION-PROCESSING ATP-BINDING PROTEIN"/>
    <property type="match status" value="1"/>
</dbReference>
<evidence type="ECO:0000256" key="9">
    <source>
        <dbReference type="SAM" id="Coils"/>
    </source>
</evidence>
<sequence length="1166" mass="128523">MFNACSLSVAVADCQAADGKNRVAVCAVLLMVGWDERSGKAPLFRHEALAARQTNWLGDIVLVRPVSFTVMTLVALLLAAMVVSFFFYGSYTRRSTVPGQLVPSSGQLKIHAPQYGVVLERFVEEGQLVEQGARLLLISSERSVDSGPVQAEVSDQLQRQRHSLEEELRKQQQLQVEARLSLDSKLQSLTQELDTLAQQIASQQRLVQLASNAVERYQGLMDKGYISMDQLQQRQAELLGQRRSLQGLVRESTVLKQQLVERQHERAGLAALHGNQLASIGRSLSSVQQALIESEAKRSLVITAPQEGVATSILAEPGQVVDSSRSLMSLVPADANLQAELYAPSKAIGFIRAGDAVLLRYQAYPYQKFGQHHGQVISVSRTTLSAAELANVVGTVPGLGGNGEQIYRIRVGIEQQSVLAYGESRPLQAGMLVEADVLQETRRLYENACMNYIDAITPTLGRRLPLILQTEATECGLACLAMIAGLHGHHTTLMELRRQFSVSLKGITLRQLMQTAQRLDLGTRAVRLELSELNKLKLPCVLHWNFNHFVVLKAVNGQRLTLHDPAQGVRQLSLAQASECFTGVALEVWPEPGFEAQAAKPRLGLTRMLGRVSGLYRGLVQVLLLALALEVFSLVSPFLLQWTLDNVLVTQDRDLLSTLMIGFGLLLLMQQLVSATRAWVMMHMSTLLSVQWRANVFTHLLRLPIQYFEKRHLGDVVSRFGAVDQIQHTLTAAFFSAILDGLMTIATLALMFLYSPLLAMIAVLAMVAYIGVRWAWYGPLRRASEEQIVHAARQQSHFLETLRGIRTLKLFQRQGERRSTWLGLLVAQINAGLRTQKLQLLYTQLNALIFGLENLCTIGFGAALVMDNHFTVGVLMAFVAYKSQFVSRVASLVDHLFDLHMLCLQGERLADIVLQPPEEQRDASQPVNWPAGRMSIEVHNLSYRYSEHEPLVLDGIDLRIAPGESVAITGASGCGKSTLVNVLLGVLPPTSGQIRMAGHELRQLDLESWRGRIGTVMQDDCLFAGSLADNITFFETSPDLEWAMECARMAAIDADIAAMPMGYNTLVGDMGTVLSGGQKQRVLLARALYRRPDILILDEATSHLDVASEQCVNAAVRALDVTRIIVAHRAETIASADRVVRLEAGRVVLDQRVASVSSDLDEAVTP</sequence>
<protein>
    <recommendedName>
        <fullName evidence="16">ABC transporter domain-containing protein</fullName>
    </recommendedName>
</protein>
<dbReference type="InterPro" id="IPR005074">
    <property type="entry name" value="Peptidase_C39"/>
</dbReference>
<dbReference type="PRINTS" id="PR01490">
    <property type="entry name" value="RTXTOXIND"/>
</dbReference>
<evidence type="ECO:0000256" key="10">
    <source>
        <dbReference type="SAM" id="Phobius"/>
    </source>
</evidence>
<dbReference type="FunFam" id="3.40.50.300:FF:000299">
    <property type="entry name" value="ABC transporter ATP-binding protein/permease"/>
    <property type="match status" value="1"/>
</dbReference>
<keyword evidence="5" id="KW-0547">Nucleotide-binding</keyword>
<dbReference type="OrthoDB" id="6500128at2759"/>
<evidence type="ECO:0000256" key="1">
    <source>
        <dbReference type="ARBA" id="ARBA00004651"/>
    </source>
</evidence>
<evidence type="ECO:0008006" key="16">
    <source>
        <dbReference type="Google" id="ProtNLM"/>
    </source>
</evidence>
<dbReference type="InterPro" id="IPR003439">
    <property type="entry name" value="ABC_transporter-like_ATP-bd"/>
</dbReference>
<name>A0A2A2JXU2_9BILA</name>
<dbReference type="GO" id="GO:0006508">
    <property type="term" value="P:proteolysis"/>
    <property type="evidence" value="ECO:0007669"/>
    <property type="project" value="InterPro"/>
</dbReference>
<evidence type="ECO:0000256" key="2">
    <source>
        <dbReference type="ARBA" id="ARBA00022448"/>
    </source>
</evidence>
<dbReference type="PROSITE" id="PS00211">
    <property type="entry name" value="ABC_TRANSPORTER_1"/>
    <property type="match status" value="1"/>
</dbReference>
<dbReference type="GO" id="GO:0016887">
    <property type="term" value="F:ATP hydrolysis activity"/>
    <property type="evidence" value="ECO:0007669"/>
    <property type="project" value="InterPro"/>
</dbReference>
<feature type="transmembrane region" description="Helical" evidence="10">
    <location>
        <begin position="615"/>
        <end position="635"/>
    </location>
</feature>
<organism evidence="14 15">
    <name type="scientific">Diploscapter pachys</name>
    <dbReference type="NCBI Taxonomy" id="2018661"/>
    <lineage>
        <taxon>Eukaryota</taxon>
        <taxon>Metazoa</taxon>
        <taxon>Ecdysozoa</taxon>
        <taxon>Nematoda</taxon>
        <taxon>Chromadorea</taxon>
        <taxon>Rhabditida</taxon>
        <taxon>Rhabditina</taxon>
        <taxon>Rhabditomorpha</taxon>
        <taxon>Rhabditoidea</taxon>
        <taxon>Rhabditidae</taxon>
        <taxon>Diploscapter</taxon>
    </lineage>
</organism>
<proteinExistence type="predicted"/>
<dbReference type="PROSITE" id="PS50893">
    <property type="entry name" value="ABC_TRANSPORTER_2"/>
    <property type="match status" value="1"/>
</dbReference>
<dbReference type="PANTHER" id="PTHR24221">
    <property type="entry name" value="ATP-BINDING CASSETTE SUB-FAMILY B"/>
    <property type="match status" value="1"/>
</dbReference>
<dbReference type="GO" id="GO:0005886">
    <property type="term" value="C:plasma membrane"/>
    <property type="evidence" value="ECO:0007669"/>
    <property type="project" value="UniProtKB-SubCell"/>
</dbReference>
<dbReference type="Pfam" id="PF00664">
    <property type="entry name" value="ABC_membrane"/>
    <property type="match status" value="1"/>
</dbReference>
<accession>A0A2A2JXU2</accession>
<dbReference type="GO" id="GO:0140359">
    <property type="term" value="F:ABC-type transporter activity"/>
    <property type="evidence" value="ECO:0007669"/>
    <property type="project" value="InterPro"/>
</dbReference>
<feature type="transmembrane region" description="Helical" evidence="10">
    <location>
        <begin position="66"/>
        <end position="88"/>
    </location>
</feature>
<dbReference type="Gene3D" id="3.90.70.10">
    <property type="entry name" value="Cysteine proteinases"/>
    <property type="match status" value="1"/>
</dbReference>
<dbReference type="Gene3D" id="1.20.1560.10">
    <property type="entry name" value="ABC transporter type 1, transmembrane domain"/>
    <property type="match status" value="1"/>
</dbReference>
<dbReference type="Gene3D" id="3.40.50.300">
    <property type="entry name" value="P-loop containing nucleotide triphosphate hydrolases"/>
    <property type="match status" value="1"/>
</dbReference>
<evidence type="ECO:0000256" key="3">
    <source>
        <dbReference type="ARBA" id="ARBA00022475"/>
    </source>
</evidence>
<evidence type="ECO:0000259" key="13">
    <source>
        <dbReference type="PROSITE" id="PS50990"/>
    </source>
</evidence>
<evidence type="ECO:0000256" key="8">
    <source>
        <dbReference type="ARBA" id="ARBA00023136"/>
    </source>
</evidence>
<keyword evidence="15" id="KW-1185">Reference proteome</keyword>
<dbReference type="InterPro" id="IPR011527">
    <property type="entry name" value="ABC1_TM_dom"/>
</dbReference>
<reference evidence="14 15" key="1">
    <citation type="journal article" date="2017" name="Curr. Biol.">
        <title>Genome architecture and evolution of a unichromosomal asexual nematode.</title>
        <authorList>
            <person name="Fradin H."/>
            <person name="Zegar C."/>
            <person name="Gutwein M."/>
            <person name="Lucas J."/>
            <person name="Kovtun M."/>
            <person name="Corcoran D."/>
            <person name="Baugh L.R."/>
            <person name="Kiontke K."/>
            <person name="Gunsalus K."/>
            <person name="Fitch D.H."/>
            <person name="Piano F."/>
        </authorList>
    </citation>
    <scope>NUCLEOTIDE SEQUENCE [LARGE SCALE GENOMIC DNA]</scope>
    <source>
        <strain evidence="14">PF1309</strain>
    </source>
</reference>
<evidence type="ECO:0000313" key="15">
    <source>
        <dbReference type="Proteomes" id="UP000218231"/>
    </source>
</evidence>
<evidence type="ECO:0000259" key="11">
    <source>
        <dbReference type="PROSITE" id="PS50893"/>
    </source>
</evidence>
<dbReference type="PROSITE" id="PS50929">
    <property type="entry name" value="ABC_TM1F"/>
    <property type="match status" value="1"/>
</dbReference>
<dbReference type="GO" id="GO:0008234">
    <property type="term" value="F:cysteine-type peptidase activity"/>
    <property type="evidence" value="ECO:0007669"/>
    <property type="project" value="InterPro"/>
</dbReference>
<evidence type="ECO:0000259" key="12">
    <source>
        <dbReference type="PROSITE" id="PS50929"/>
    </source>
</evidence>
<feature type="domain" description="ABC transporter" evidence="11">
    <location>
        <begin position="936"/>
        <end position="1165"/>
    </location>
</feature>
<evidence type="ECO:0000313" key="14">
    <source>
        <dbReference type="EMBL" id="PAV66586.1"/>
    </source>
</evidence>
<feature type="transmembrane region" description="Helical" evidence="10">
    <location>
        <begin position="655"/>
        <end position="675"/>
    </location>
</feature>
<keyword evidence="6" id="KW-0067">ATP-binding</keyword>
<gene>
    <name evidence="14" type="ORF">WR25_08623</name>
</gene>
<keyword evidence="3" id="KW-1003">Cell membrane</keyword>
<comment type="caution">
    <text evidence="14">The sequence shown here is derived from an EMBL/GenBank/DDBJ whole genome shotgun (WGS) entry which is preliminary data.</text>
</comment>
<dbReference type="InterPro" id="IPR003593">
    <property type="entry name" value="AAA+_ATPase"/>
</dbReference>
<dbReference type="InterPro" id="IPR017871">
    <property type="entry name" value="ABC_transporter-like_CS"/>
</dbReference>
<keyword evidence="9" id="KW-0175">Coiled coil</keyword>
<dbReference type="InterPro" id="IPR027417">
    <property type="entry name" value="P-loop_NTPase"/>
</dbReference>
<dbReference type="InterPro" id="IPR058982">
    <property type="entry name" value="Beta-barrel_AprE"/>
</dbReference>
<evidence type="ECO:0000256" key="5">
    <source>
        <dbReference type="ARBA" id="ARBA00022741"/>
    </source>
</evidence>
<dbReference type="AlphaFoldDB" id="A0A2A2JXU2"/>
<dbReference type="SMART" id="SM00382">
    <property type="entry name" value="AAA"/>
    <property type="match status" value="1"/>
</dbReference>
<keyword evidence="8 10" id="KW-0472">Membrane</keyword>
<dbReference type="GO" id="GO:0005524">
    <property type="term" value="F:ATP binding"/>
    <property type="evidence" value="ECO:0007669"/>
    <property type="project" value="UniProtKB-KW"/>
</dbReference>
<dbReference type="Gene3D" id="2.40.50.100">
    <property type="match status" value="1"/>
</dbReference>